<dbReference type="SUPFAM" id="SSF46689">
    <property type="entry name" value="Homeodomain-like"/>
    <property type="match status" value="1"/>
</dbReference>
<dbReference type="PANTHER" id="PTHR34849:SF1">
    <property type="entry name" value="SLR0770 PROTEIN"/>
    <property type="match status" value="1"/>
</dbReference>
<sequence length="98" mass="10934">MKQKSRGIVRDDGVVGGEPRIEGTRVTVLRIAGLVEGDGLSAQSVADKYGVDVSDIYRALTYYHDSPEEIAEVRRERREAEEEAAEREDTVRLSELRG</sequence>
<accession>A0A9Q4C4P6</accession>
<organism evidence="2 3">
    <name type="scientific">Halorutilus salinus</name>
    <dbReference type="NCBI Taxonomy" id="2487751"/>
    <lineage>
        <taxon>Archaea</taxon>
        <taxon>Methanobacteriati</taxon>
        <taxon>Methanobacteriota</taxon>
        <taxon>Stenosarchaea group</taxon>
        <taxon>Halobacteria</taxon>
        <taxon>Halorutilales</taxon>
        <taxon>Halorutilaceae</taxon>
        <taxon>Halorutilus</taxon>
    </lineage>
</organism>
<protein>
    <submittedName>
        <fullName evidence="2">DUF433 domain-containing protein</fullName>
    </submittedName>
</protein>
<dbReference type="EMBL" id="RKLV01000008">
    <property type="protein sequence ID" value="MCX2819408.1"/>
    <property type="molecule type" value="Genomic_DNA"/>
</dbReference>
<feature type="region of interest" description="Disordered" evidence="1">
    <location>
        <begin position="73"/>
        <end position="98"/>
    </location>
</feature>
<dbReference type="AlphaFoldDB" id="A0A9Q4C4P6"/>
<dbReference type="InterPro" id="IPR009057">
    <property type="entry name" value="Homeodomain-like_sf"/>
</dbReference>
<dbReference type="PANTHER" id="PTHR34849">
    <property type="entry name" value="SSL5025 PROTEIN"/>
    <property type="match status" value="1"/>
</dbReference>
<dbReference type="RefSeq" id="WP_266087635.1">
    <property type="nucleotide sequence ID" value="NZ_RKLV01000008.1"/>
</dbReference>
<reference evidence="2" key="1">
    <citation type="submission" date="2022-09" db="EMBL/GenBank/DDBJ databases">
        <title>Haloadaptaus new haloarchaeum isolated from saline soil.</title>
        <authorList>
            <person name="Duran-Viseras A."/>
            <person name="Sanchez-Porro C."/>
            <person name="Ventosa A."/>
        </authorList>
    </citation>
    <scope>NUCLEOTIDE SEQUENCE</scope>
    <source>
        <strain evidence="2">F3-133</strain>
    </source>
</reference>
<dbReference type="InterPro" id="IPR036388">
    <property type="entry name" value="WH-like_DNA-bd_sf"/>
</dbReference>
<dbReference type="Pfam" id="PF04255">
    <property type="entry name" value="DUF433"/>
    <property type="match status" value="1"/>
</dbReference>
<evidence type="ECO:0000256" key="1">
    <source>
        <dbReference type="SAM" id="MobiDB-lite"/>
    </source>
</evidence>
<dbReference type="Proteomes" id="UP001149411">
    <property type="component" value="Unassembled WGS sequence"/>
</dbReference>
<keyword evidence="3" id="KW-1185">Reference proteome</keyword>
<name>A0A9Q4C4P6_9EURY</name>
<evidence type="ECO:0000313" key="2">
    <source>
        <dbReference type="EMBL" id="MCX2819408.1"/>
    </source>
</evidence>
<dbReference type="InterPro" id="IPR007367">
    <property type="entry name" value="DUF433"/>
</dbReference>
<feature type="compositionally biased region" description="Basic and acidic residues" evidence="1">
    <location>
        <begin position="87"/>
        <end position="98"/>
    </location>
</feature>
<comment type="caution">
    <text evidence="2">The sequence shown here is derived from an EMBL/GenBank/DDBJ whole genome shotgun (WGS) entry which is preliminary data.</text>
</comment>
<evidence type="ECO:0000313" key="3">
    <source>
        <dbReference type="Proteomes" id="UP001149411"/>
    </source>
</evidence>
<gene>
    <name evidence="2" type="ORF">EGH25_08600</name>
</gene>
<dbReference type="Gene3D" id="1.10.10.10">
    <property type="entry name" value="Winged helix-like DNA-binding domain superfamily/Winged helix DNA-binding domain"/>
    <property type="match status" value="1"/>
</dbReference>
<proteinExistence type="predicted"/>